<dbReference type="InterPro" id="IPR000873">
    <property type="entry name" value="AMP-dep_synth/lig_dom"/>
</dbReference>
<evidence type="ECO:0000259" key="5">
    <source>
        <dbReference type="Pfam" id="PF00501"/>
    </source>
</evidence>
<evidence type="ECO:0000256" key="4">
    <source>
        <dbReference type="ARBA" id="ARBA00023098"/>
    </source>
</evidence>
<dbReference type="FunFam" id="3.30.300.30:FF:000008">
    <property type="entry name" value="2,3-dihydroxybenzoate-AMP ligase"/>
    <property type="match status" value="1"/>
</dbReference>
<dbReference type="Pfam" id="PF13193">
    <property type="entry name" value="AMP-binding_C"/>
    <property type="match status" value="1"/>
</dbReference>
<dbReference type="Gene3D" id="3.30.300.30">
    <property type="match status" value="1"/>
</dbReference>
<dbReference type="GO" id="GO:0016874">
    <property type="term" value="F:ligase activity"/>
    <property type="evidence" value="ECO:0007669"/>
    <property type="project" value="UniProtKB-KW"/>
</dbReference>
<dbReference type="PROSITE" id="PS00455">
    <property type="entry name" value="AMP_BINDING"/>
    <property type="match status" value="1"/>
</dbReference>
<sequence length="541" mass="59037">MSIFEAGLQKNTANFEPLSPVSFLRRAAQVVPERTAIIDGTQRFTYAQFWQRSCQLASALRGRGIGHGDCVAILAGNTPEMLEAHNAIPMMGAVLNSLNVRLDPKTIRFILDHGEAKVLLADLAFADVLETVIKDLNRDILIVQIGDSDDGLSDPNGKTAYESLLSEGSSSFVADEPQDEWQALSLLYTSGTTGDPKGCVYHHRGAYLSAMANMNTVGLSRDSVYLWTLPMFHCDGWTFTWAVTAAMATHVCLRQMDPGVIFQLIREEKVSHMCGAPIVLNMLANARADQKCTFPQIVEISTGGAAPPSAVIEAMEEHGFRVTHLYGLTETYGPATICIPQVDWPELSTTQRSAKIARQGVHYGTLEGGTVKDPETMEDVPWDAQTLGEVMVRGNTVMKGYLKNSAATDACFSGGWFHSGDIAVRHPDGYIEVKDRSKDIIISGGENISSLEVEEVLYRHPDILEAAVVARPDPKWGESPCAFVTLHDGTSAVEAEIVDYCRQHLAHFKAPRSVVFGPLPKTSTGKIQKFLLRDRAATLGT</sequence>
<dbReference type="SUPFAM" id="SSF56801">
    <property type="entry name" value="Acetyl-CoA synthetase-like"/>
    <property type="match status" value="1"/>
</dbReference>
<dbReference type="InterPro" id="IPR045851">
    <property type="entry name" value="AMP-bd_C_sf"/>
</dbReference>
<evidence type="ECO:0000259" key="6">
    <source>
        <dbReference type="Pfam" id="PF13193"/>
    </source>
</evidence>
<dbReference type="Pfam" id="PF00501">
    <property type="entry name" value="AMP-binding"/>
    <property type="match status" value="1"/>
</dbReference>
<comment type="similarity">
    <text evidence="1">Belongs to the ATP-dependent AMP-binding enzyme family.</text>
</comment>
<dbReference type="NCBIfam" id="NF006020">
    <property type="entry name" value="PRK08162.1"/>
    <property type="match status" value="1"/>
</dbReference>
<dbReference type="AlphaFoldDB" id="A0A160TSJ8"/>
<feature type="domain" description="AMP-dependent synthetase/ligase" evidence="5">
    <location>
        <begin position="25"/>
        <end position="402"/>
    </location>
</feature>
<proteinExistence type="inferred from homology"/>
<dbReference type="InterPro" id="IPR042099">
    <property type="entry name" value="ANL_N_sf"/>
</dbReference>
<reference evidence="7" key="1">
    <citation type="submission" date="2015-10" db="EMBL/GenBank/DDBJ databases">
        <authorList>
            <person name="Gilbert D.G."/>
        </authorList>
    </citation>
    <scope>NUCLEOTIDE SEQUENCE</scope>
</reference>
<dbReference type="NCBIfam" id="NF004837">
    <property type="entry name" value="PRK06187.1"/>
    <property type="match status" value="1"/>
</dbReference>
<feature type="domain" description="AMP-binding enzyme C-terminal" evidence="6">
    <location>
        <begin position="452"/>
        <end position="526"/>
    </location>
</feature>
<organism evidence="7">
    <name type="scientific">hydrothermal vent metagenome</name>
    <dbReference type="NCBI Taxonomy" id="652676"/>
    <lineage>
        <taxon>unclassified sequences</taxon>
        <taxon>metagenomes</taxon>
        <taxon>ecological metagenomes</taxon>
    </lineage>
</organism>
<evidence type="ECO:0000256" key="3">
    <source>
        <dbReference type="ARBA" id="ARBA00022832"/>
    </source>
</evidence>
<keyword evidence="4" id="KW-0443">Lipid metabolism</keyword>
<accession>A0A160TSJ8</accession>
<dbReference type="PANTHER" id="PTHR43859:SF4">
    <property type="entry name" value="BUTANOATE--COA LIGASE AAE1-RELATED"/>
    <property type="match status" value="1"/>
</dbReference>
<dbReference type="PANTHER" id="PTHR43859">
    <property type="entry name" value="ACYL-ACTIVATING ENZYME"/>
    <property type="match status" value="1"/>
</dbReference>
<evidence type="ECO:0000256" key="2">
    <source>
        <dbReference type="ARBA" id="ARBA00022598"/>
    </source>
</evidence>
<evidence type="ECO:0000256" key="1">
    <source>
        <dbReference type="ARBA" id="ARBA00006432"/>
    </source>
</evidence>
<keyword evidence="3" id="KW-0276">Fatty acid metabolism</keyword>
<dbReference type="InterPro" id="IPR025110">
    <property type="entry name" value="AMP-bd_C"/>
</dbReference>
<dbReference type="Gene3D" id="3.40.50.12780">
    <property type="entry name" value="N-terminal domain of ligase-like"/>
    <property type="match status" value="1"/>
</dbReference>
<dbReference type="EMBL" id="CZRL01000076">
    <property type="protein sequence ID" value="CUS52115.1"/>
    <property type="molecule type" value="Genomic_DNA"/>
</dbReference>
<protein>
    <submittedName>
        <fullName evidence="7">3-methylmercaptopropionyl-CoA ligase (DmdB)</fullName>
    </submittedName>
</protein>
<dbReference type="CDD" id="cd12118">
    <property type="entry name" value="ttLC_FACS_AEE21_like"/>
    <property type="match status" value="1"/>
</dbReference>
<name>A0A160TSJ8_9ZZZZ</name>
<keyword evidence="2 7" id="KW-0436">Ligase</keyword>
<dbReference type="InterPro" id="IPR020845">
    <property type="entry name" value="AMP-binding_CS"/>
</dbReference>
<evidence type="ECO:0000313" key="7">
    <source>
        <dbReference type="EMBL" id="CUS52115.1"/>
    </source>
</evidence>
<dbReference type="GO" id="GO:0006631">
    <property type="term" value="P:fatty acid metabolic process"/>
    <property type="evidence" value="ECO:0007669"/>
    <property type="project" value="UniProtKB-KW"/>
</dbReference>
<gene>
    <name evidence="7" type="ORF">MGWOODY_XGa2261</name>
</gene>